<gene>
    <name evidence="2" type="ORF">N7515_008262</name>
</gene>
<reference evidence="2" key="2">
    <citation type="journal article" date="2023" name="IMA Fungus">
        <title>Comparative genomic study of the Penicillium genus elucidates a diverse pangenome and 15 lateral gene transfer events.</title>
        <authorList>
            <person name="Petersen C."/>
            <person name="Sorensen T."/>
            <person name="Nielsen M.R."/>
            <person name="Sondergaard T.E."/>
            <person name="Sorensen J.L."/>
            <person name="Fitzpatrick D.A."/>
            <person name="Frisvad J.C."/>
            <person name="Nielsen K.L."/>
        </authorList>
    </citation>
    <scope>NUCLEOTIDE SEQUENCE</scope>
    <source>
        <strain evidence="2">IBT 22155</strain>
    </source>
</reference>
<dbReference type="RefSeq" id="XP_056518836.1">
    <property type="nucleotide sequence ID" value="XM_056669006.1"/>
</dbReference>
<evidence type="ECO:0000313" key="3">
    <source>
        <dbReference type="Proteomes" id="UP001149079"/>
    </source>
</evidence>
<accession>A0A9W9KXB9</accession>
<evidence type="ECO:0000313" key="2">
    <source>
        <dbReference type="EMBL" id="KAJ5124437.1"/>
    </source>
</evidence>
<proteinExistence type="predicted"/>
<name>A0A9W9KXB9_9EURO</name>
<dbReference type="GeneID" id="81408176"/>
<dbReference type="EMBL" id="JAPQKL010000006">
    <property type="protein sequence ID" value="KAJ5124437.1"/>
    <property type="molecule type" value="Genomic_DNA"/>
</dbReference>
<dbReference type="Proteomes" id="UP001149079">
    <property type="component" value="Unassembled WGS sequence"/>
</dbReference>
<evidence type="ECO:0000256" key="1">
    <source>
        <dbReference type="SAM" id="MobiDB-lite"/>
    </source>
</evidence>
<dbReference type="AlphaFoldDB" id="A0A9W9KXB9"/>
<comment type="caution">
    <text evidence="2">The sequence shown here is derived from an EMBL/GenBank/DDBJ whole genome shotgun (WGS) entry which is preliminary data.</text>
</comment>
<organism evidence="2 3">
    <name type="scientific">Penicillium bovifimosum</name>
    <dbReference type="NCBI Taxonomy" id="126998"/>
    <lineage>
        <taxon>Eukaryota</taxon>
        <taxon>Fungi</taxon>
        <taxon>Dikarya</taxon>
        <taxon>Ascomycota</taxon>
        <taxon>Pezizomycotina</taxon>
        <taxon>Eurotiomycetes</taxon>
        <taxon>Eurotiomycetidae</taxon>
        <taxon>Eurotiales</taxon>
        <taxon>Aspergillaceae</taxon>
        <taxon>Penicillium</taxon>
    </lineage>
</organism>
<reference evidence="2" key="1">
    <citation type="submission" date="2022-11" db="EMBL/GenBank/DDBJ databases">
        <authorList>
            <person name="Petersen C."/>
        </authorList>
    </citation>
    <scope>NUCLEOTIDE SEQUENCE</scope>
    <source>
        <strain evidence="2">IBT 22155</strain>
    </source>
</reference>
<sequence>MVPWELANLEEGDLVACSAILDMPLPDVSVGLRRSLKDYGPALYDLGDIASLIPKVPHLVFPCFAVEVKGGTGCMDAETYTCRHRARRSRLEDTQAMLNAAYLAGRQEFEKSSGRAGWTNKILSLWFFWRDASNGTAAQRGRQRPRLTILCDASEAPLQDAYPFHHVEATPIGDVEFVGPRGLRLIRQTRAQKADLPTITKALKAVEGLGGRGNLNKQANCCGECSVVMDWTGFSFFGSFVSLDARESCTSLEPPSLETTKYPNTQGANL</sequence>
<feature type="region of interest" description="Disordered" evidence="1">
    <location>
        <begin position="251"/>
        <end position="270"/>
    </location>
</feature>
<keyword evidence="3" id="KW-1185">Reference proteome</keyword>
<protein>
    <submittedName>
        <fullName evidence="2">Uncharacterized protein</fullName>
    </submittedName>
</protein>